<evidence type="ECO:0000313" key="3">
    <source>
        <dbReference type="Proteomes" id="UP000243887"/>
    </source>
</evidence>
<reference evidence="3" key="1">
    <citation type="submission" date="2016-10" db="EMBL/GenBank/DDBJ databases">
        <authorList>
            <person name="Varghese N."/>
            <person name="Submissions S."/>
        </authorList>
    </citation>
    <scope>NUCLEOTIDE SEQUENCE [LARGE SCALE GENOMIC DNA]</scope>
    <source>
        <strain evidence="3">DSM 26542</strain>
    </source>
</reference>
<sequence>MTIIKIISYFYLAFAILFIYLGIEQIINGEKFWMSFLIAAIAAFMFFFRRKNLKKMQDHQNRKN</sequence>
<organism evidence="2 3">
    <name type="scientific">Myroides guanonis</name>
    <dbReference type="NCBI Taxonomy" id="1150112"/>
    <lineage>
        <taxon>Bacteria</taxon>
        <taxon>Pseudomonadati</taxon>
        <taxon>Bacteroidota</taxon>
        <taxon>Flavobacteriia</taxon>
        <taxon>Flavobacteriales</taxon>
        <taxon>Flavobacteriaceae</taxon>
        <taxon>Myroides</taxon>
    </lineage>
</organism>
<feature type="transmembrane region" description="Helical" evidence="1">
    <location>
        <begin position="7"/>
        <end position="26"/>
    </location>
</feature>
<keyword evidence="3" id="KW-1185">Reference proteome</keyword>
<feature type="transmembrane region" description="Helical" evidence="1">
    <location>
        <begin position="32"/>
        <end position="48"/>
    </location>
</feature>
<keyword evidence="1" id="KW-0812">Transmembrane</keyword>
<dbReference type="AlphaFoldDB" id="A0A1I3NPL2"/>
<proteinExistence type="predicted"/>
<accession>A0A1I3NPL2</accession>
<gene>
    <name evidence="2" type="ORF">SAMN04487893_103155</name>
</gene>
<name>A0A1I3NPL2_9FLAO</name>
<dbReference type="EMBL" id="FORU01000003">
    <property type="protein sequence ID" value="SFJ11243.1"/>
    <property type="molecule type" value="Genomic_DNA"/>
</dbReference>
<evidence type="ECO:0000313" key="2">
    <source>
        <dbReference type="EMBL" id="SFJ11243.1"/>
    </source>
</evidence>
<evidence type="ECO:0000256" key="1">
    <source>
        <dbReference type="SAM" id="Phobius"/>
    </source>
</evidence>
<protein>
    <submittedName>
        <fullName evidence="2">Uncharacterized protein</fullName>
    </submittedName>
</protein>
<keyword evidence="1" id="KW-0472">Membrane</keyword>
<dbReference type="STRING" id="1150112.SAMN04487893_103155"/>
<keyword evidence="1" id="KW-1133">Transmembrane helix</keyword>
<dbReference type="Proteomes" id="UP000243887">
    <property type="component" value="Unassembled WGS sequence"/>
</dbReference>